<sequence>MVPIISVEGVLKRQASLPCDITPLEHEDVVAMVLWFKENDGEPLYSFDARGRQFNHAKLWSSPTVFGARAFYTTAIHPSLLKIDDVTLEDEGVYRCRVDFKNSPTRNVKVNFTVIGKLFLH</sequence>
<reference evidence="3" key="1">
    <citation type="submission" date="2013-02" db="EMBL/GenBank/DDBJ databases">
        <authorList>
            <person name="Hughes D."/>
        </authorList>
    </citation>
    <scope>NUCLEOTIDE SEQUENCE</scope>
    <source>
        <strain>Durham</strain>
        <strain evidence="3">NC isolate 2 -- Noor lab</strain>
    </source>
</reference>
<dbReference type="InterPro" id="IPR036179">
    <property type="entry name" value="Ig-like_dom_sf"/>
</dbReference>
<name>T1GPT9_MEGSC</name>
<proteinExistence type="predicted"/>
<dbReference type="PANTHER" id="PTHR23278:SF28">
    <property type="entry name" value="SIDESTEP IV, ISOFORM C"/>
    <property type="match status" value="1"/>
</dbReference>
<feature type="domain" description="Ig-like" evidence="1">
    <location>
        <begin position="3"/>
        <end position="113"/>
    </location>
</feature>
<dbReference type="OMA" id="LWFKEND"/>
<evidence type="ECO:0000259" key="1">
    <source>
        <dbReference type="PROSITE" id="PS50835"/>
    </source>
</evidence>
<dbReference type="Pfam" id="PF07686">
    <property type="entry name" value="V-set"/>
    <property type="match status" value="1"/>
</dbReference>
<dbReference type="SMART" id="SM00409">
    <property type="entry name" value="IG"/>
    <property type="match status" value="1"/>
</dbReference>
<dbReference type="InterPro" id="IPR003599">
    <property type="entry name" value="Ig_sub"/>
</dbReference>
<dbReference type="EnsemblMetazoa" id="MESCA005633-RA">
    <property type="protein sequence ID" value="MESCA005633-PA"/>
    <property type="gene ID" value="MESCA005633"/>
</dbReference>
<organism evidence="2 3">
    <name type="scientific">Megaselia scalaris</name>
    <name type="common">Humpbacked fly</name>
    <name type="synonym">Phora scalaris</name>
    <dbReference type="NCBI Taxonomy" id="36166"/>
    <lineage>
        <taxon>Eukaryota</taxon>
        <taxon>Metazoa</taxon>
        <taxon>Ecdysozoa</taxon>
        <taxon>Arthropoda</taxon>
        <taxon>Hexapoda</taxon>
        <taxon>Insecta</taxon>
        <taxon>Pterygota</taxon>
        <taxon>Neoptera</taxon>
        <taxon>Endopterygota</taxon>
        <taxon>Diptera</taxon>
        <taxon>Brachycera</taxon>
        <taxon>Muscomorpha</taxon>
        <taxon>Platypezoidea</taxon>
        <taxon>Phoridae</taxon>
        <taxon>Megaseliini</taxon>
        <taxon>Megaselia</taxon>
    </lineage>
</organism>
<accession>T1GPT9</accession>
<evidence type="ECO:0000313" key="2">
    <source>
        <dbReference type="EnsemblMetazoa" id="MESCA005633-PA"/>
    </source>
</evidence>
<dbReference type="InterPro" id="IPR013783">
    <property type="entry name" value="Ig-like_fold"/>
</dbReference>
<dbReference type="HOGENOM" id="CLU_130088_1_0_1"/>
<evidence type="ECO:0000313" key="3">
    <source>
        <dbReference type="Proteomes" id="UP000015102"/>
    </source>
</evidence>
<dbReference type="STRING" id="36166.T1GPT9"/>
<reference evidence="2" key="2">
    <citation type="submission" date="2015-06" db="UniProtKB">
        <authorList>
            <consortium name="EnsemblMetazoa"/>
        </authorList>
    </citation>
    <scope>IDENTIFICATION</scope>
</reference>
<dbReference type="InterPro" id="IPR007110">
    <property type="entry name" value="Ig-like_dom"/>
</dbReference>
<dbReference type="SUPFAM" id="SSF48726">
    <property type="entry name" value="Immunoglobulin"/>
    <property type="match status" value="1"/>
</dbReference>
<keyword evidence="3" id="KW-1185">Reference proteome</keyword>
<dbReference type="PANTHER" id="PTHR23278">
    <property type="entry name" value="SIDESTEP PROTEIN"/>
    <property type="match status" value="1"/>
</dbReference>
<dbReference type="AlphaFoldDB" id="T1GPT9"/>
<dbReference type="InterPro" id="IPR013106">
    <property type="entry name" value="Ig_V-set"/>
</dbReference>
<dbReference type="Gene3D" id="2.60.40.10">
    <property type="entry name" value="Immunoglobulins"/>
    <property type="match status" value="1"/>
</dbReference>
<dbReference type="EMBL" id="CAQQ02149417">
    <property type="status" value="NOT_ANNOTATED_CDS"/>
    <property type="molecule type" value="Genomic_DNA"/>
</dbReference>
<protein>
    <recommendedName>
        <fullName evidence="1">Ig-like domain-containing protein</fullName>
    </recommendedName>
</protein>
<dbReference type="Proteomes" id="UP000015102">
    <property type="component" value="Unassembled WGS sequence"/>
</dbReference>
<dbReference type="PROSITE" id="PS50835">
    <property type="entry name" value="IG_LIKE"/>
    <property type="match status" value="1"/>
</dbReference>